<proteinExistence type="predicted"/>
<sequence length="683" mass="78036">MWIHSITLRNFKSYDHAAFSFPEPGEGKNIVLIGAQNGHGKTTLLEAVYLCLYDKDAISHLQRAGLNMQKNNYPEFLKSALYHEAESKYGRYTMSLEIEIRQNYREAKHGLRIRRNWYFSSDRNLIAGEHGSLVTAEILKNGQYELIDEKDIDKYTNAFALPFDYAPFFFFDGEKIVQTAQQSGTGLWLNTALKGLLGVTLLEKLRVSLKDYRSKCISEGATEKIQNDLREAEAKLQSAEATLQVCRDELAATQEQWQQAAEERERLTQQLGGGGDIRTSEELLRLREKLEKEMAEFEAKVKAAVKAMPLAFLPRESLKALQQQLEKEKNRLNHEAGKNQIAEKVDDFWNAFVSSEKVNQALGPVANMILGQPLMKEAVKDCWEDLFYPLPSECADKIEHNYLSVNAHAEIQNEINRLQGMPQDKIGMLLAENEKRAAERKKISAEIELLKGTNKDELVEQLKAVTEETEKFKERTGHLKSNESRQEKDFKRWQKEVEDLQDKISDSNPKLLKSRRAGEVDKVIIRLTEELLKKKVKEVGEAATRINRAIAHDERIDRIRVESDGRMGIFGKDGYESRVDLSAGQMQILIMALVSALAEVTRYRAPFIIDTPLARLDEGHREGLFKHWCNLEQQVILLSQDTEITPEVYYRLEPSVSRTYLVEAESLNSAGARSRISADVYFE</sequence>
<name>A0ABY4DVW3_9NEIS</name>
<dbReference type="Gene3D" id="3.40.50.300">
    <property type="entry name" value="P-loop containing nucleotide triphosphate hydrolases"/>
    <property type="match status" value="2"/>
</dbReference>
<feature type="coiled-coil region" evidence="1">
    <location>
        <begin position="428"/>
        <end position="503"/>
    </location>
</feature>
<dbReference type="Proteomes" id="UP000829817">
    <property type="component" value="Chromosome"/>
</dbReference>
<reference evidence="3 4" key="1">
    <citation type="journal article" date="2022" name="Res Sq">
        <title>Evolution of multicellular longitudinally dividing oral cavity symbionts (Neisseriaceae).</title>
        <authorList>
            <person name="Nyongesa S."/>
            <person name="Weber P."/>
            <person name="Bernet E."/>
            <person name="Pullido F."/>
            <person name="Nieckarz M."/>
            <person name="Delaby M."/>
            <person name="Nieves C."/>
            <person name="Viehboeck T."/>
            <person name="Krause N."/>
            <person name="Rivera-Millot A."/>
            <person name="Nakamura A."/>
            <person name="Vischer N."/>
            <person name="VanNieuwenhze M."/>
            <person name="Brun Y."/>
            <person name="Cava F."/>
            <person name="Bulgheresi S."/>
            <person name="Veyrier F."/>
        </authorList>
    </citation>
    <scope>NUCLEOTIDE SEQUENCE [LARGE SCALE GENOMIC DNA]</scope>
    <source>
        <strain evidence="3 4">CCUG 63373m</strain>
    </source>
</reference>
<dbReference type="Pfam" id="PF13476">
    <property type="entry name" value="AAA_23"/>
    <property type="match status" value="1"/>
</dbReference>
<accession>A0ABY4DVW3</accession>
<keyword evidence="1" id="KW-0175">Coiled coil</keyword>
<evidence type="ECO:0000256" key="1">
    <source>
        <dbReference type="SAM" id="Coils"/>
    </source>
</evidence>
<evidence type="ECO:0000313" key="3">
    <source>
        <dbReference type="EMBL" id="UOO83162.1"/>
    </source>
</evidence>
<dbReference type="EMBL" id="CP091508">
    <property type="protein sequence ID" value="UOO83162.1"/>
    <property type="molecule type" value="Genomic_DNA"/>
</dbReference>
<gene>
    <name evidence="3" type="ORF">LVJ83_06810</name>
</gene>
<evidence type="ECO:0000259" key="2">
    <source>
        <dbReference type="Pfam" id="PF13476"/>
    </source>
</evidence>
<feature type="domain" description="Rad50/SbcC-type AAA" evidence="2">
    <location>
        <begin position="5"/>
        <end position="265"/>
    </location>
</feature>
<dbReference type="InterPro" id="IPR038729">
    <property type="entry name" value="Rad50/SbcC_AAA"/>
</dbReference>
<dbReference type="InterPro" id="IPR027417">
    <property type="entry name" value="P-loop_NTPase"/>
</dbReference>
<evidence type="ECO:0000313" key="4">
    <source>
        <dbReference type="Proteomes" id="UP000829817"/>
    </source>
</evidence>
<keyword evidence="4" id="KW-1185">Reference proteome</keyword>
<dbReference type="SUPFAM" id="SSF52540">
    <property type="entry name" value="P-loop containing nucleoside triphosphate hydrolases"/>
    <property type="match status" value="1"/>
</dbReference>
<feature type="coiled-coil region" evidence="1">
    <location>
        <begin position="222"/>
        <end position="338"/>
    </location>
</feature>
<dbReference type="RefSeq" id="WP_244787570.1">
    <property type="nucleotide sequence ID" value="NZ_CP091508.1"/>
</dbReference>
<protein>
    <submittedName>
        <fullName evidence="3">AAA family ATPase</fullName>
    </submittedName>
</protein>
<dbReference type="PANTHER" id="PTHR32182">
    <property type="entry name" value="DNA REPLICATION AND REPAIR PROTEIN RECF"/>
    <property type="match status" value="1"/>
</dbReference>
<organism evidence="3 4">
    <name type="scientific">Uruburuella testudinis</name>
    <dbReference type="NCBI Taxonomy" id="1282863"/>
    <lineage>
        <taxon>Bacteria</taxon>
        <taxon>Pseudomonadati</taxon>
        <taxon>Pseudomonadota</taxon>
        <taxon>Betaproteobacteria</taxon>
        <taxon>Neisseriales</taxon>
        <taxon>Neisseriaceae</taxon>
        <taxon>Uruburuella</taxon>
    </lineage>
</organism>
<dbReference type="PANTHER" id="PTHR32182:SF0">
    <property type="entry name" value="DNA REPLICATION AND REPAIR PROTEIN RECF"/>
    <property type="match status" value="1"/>
</dbReference>